<dbReference type="GeneID" id="5327777"/>
<evidence type="ECO:0000313" key="2">
    <source>
        <dbReference type="EMBL" id="ABR56095.1"/>
    </source>
</evidence>
<feature type="domain" description="Importin N-terminal" evidence="1">
    <location>
        <begin position="1"/>
        <end position="45"/>
    </location>
</feature>
<sequence>MSIKEYIKSRWDNHAKKYDNISAHGINSEKDKRAVRSALQEILGDRKKVLDVGCGTGFLSLILAELGHDVIGVDLSEGMLSKAKKKAEENGYDILFKLGDAENLPFDNDSFDAIVERHILWTLPNPEKAINGWTKLLKNGGKLILIESEKKEGNVGNHHYNEEIARELPFSNGIDLEKFKEIANECNLTFKVETLDCEKINLMIVCEKTC</sequence>
<dbReference type="Pfam" id="PF08241">
    <property type="entry name" value="Methyltransf_11"/>
    <property type="match status" value="1"/>
</dbReference>
<dbReference type="KEGG" id="mae:Maeo_0509"/>
<name>A6UUC3_META3</name>
<dbReference type="eggNOG" id="arCOG03529">
    <property type="taxonomic scope" value="Archaea"/>
</dbReference>
<dbReference type="PROSITE" id="PS50166">
    <property type="entry name" value="IMPORTIN_B_NT"/>
    <property type="match status" value="1"/>
</dbReference>
<dbReference type="Proteomes" id="UP000001106">
    <property type="component" value="Chromosome"/>
</dbReference>
<dbReference type="SUPFAM" id="SSF53335">
    <property type="entry name" value="S-adenosyl-L-methionine-dependent methyltransferases"/>
    <property type="match status" value="1"/>
</dbReference>
<dbReference type="OrthoDB" id="147504at2157"/>
<dbReference type="InterPro" id="IPR001494">
    <property type="entry name" value="Importin-beta_N"/>
</dbReference>
<dbReference type="CDD" id="cd02440">
    <property type="entry name" value="AdoMet_MTases"/>
    <property type="match status" value="1"/>
</dbReference>
<reference evidence="2" key="1">
    <citation type="submission" date="2007-06" db="EMBL/GenBank/DDBJ databases">
        <title>Complete sequence of Methanococcus aeolicus Nankai-3.</title>
        <authorList>
            <consortium name="US DOE Joint Genome Institute"/>
            <person name="Copeland A."/>
            <person name="Lucas S."/>
            <person name="Lapidus A."/>
            <person name="Barry K."/>
            <person name="Glavina del Rio T."/>
            <person name="Dalin E."/>
            <person name="Tice H."/>
            <person name="Pitluck S."/>
            <person name="Chain P."/>
            <person name="Malfatti S."/>
            <person name="Shin M."/>
            <person name="Vergez L."/>
            <person name="Schmutz J."/>
            <person name="Larimer F."/>
            <person name="Land M."/>
            <person name="Hauser L."/>
            <person name="Kyrpides N."/>
            <person name="Lykidis A."/>
            <person name="Sieprawska-Lupa M."/>
            <person name="Whitman W.B."/>
            <person name="Richardson P."/>
        </authorList>
    </citation>
    <scope>NUCLEOTIDE SEQUENCE [LARGE SCALE GENOMIC DNA]</scope>
    <source>
        <strain evidence="2">Nankai-3</strain>
    </source>
</reference>
<dbReference type="HOGENOM" id="CLU_037990_4_1_2"/>
<gene>
    <name evidence="2" type="ordered locus">Maeo_0509</name>
</gene>
<dbReference type="InterPro" id="IPR029063">
    <property type="entry name" value="SAM-dependent_MTases_sf"/>
</dbReference>
<dbReference type="Gene3D" id="3.40.50.150">
    <property type="entry name" value="Vaccinia Virus protein VP39"/>
    <property type="match status" value="1"/>
</dbReference>
<keyword evidence="2" id="KW-0808">Transferase</keyword>
<protein>
    <submittedName>
        <fullName evidence="2">Methyltransferase type 11</fullName>
    </submittedName>
</protein>
<dbReference type="AlphaFoldDB" id="A6UUC3"/>
<dbReference type="RefSeq" id="WP_011973227.1">
    <property type="nucleotide sequence ID" value="NC_009635.1"/>
</dbReference>
<dbReference type="EMBL" id="CP000743">
    <property type="protein sequence ID" value="ABR56095.1"/>
    <property type="molecule type" value="Genomic_DNA"/>
</dbReference>
<dbReference type="STRING" id="419665.Maeo_0509"/>
<keyword evidence="3" id="KW-1185">Reference proteome</keyword>
<dbReference type="GO" id="GO:0032259">
    <property type="term" value="P:methylation"/>
    <property type="evidence" value="ECO:0007669"/>
    <property type="project" value="UniProtKB-KW"/>
</dbReference>
<accession>A6UUC3</accession>
<dbReference type="PANTHER" id="PTHR43591">
    <property type="entry name" value="METHYLTRANSFERASE"/>
    <property type="match status" value="1"/>
</dbReference>
<dbReference type="PANTHER" id="PTHR43591:SF24">
    <property type="entry name" value="2-METHOXY-6-POLYPRENYL-1,4-BENZOQUINOL METHYLASE, MITOCHONDRIAL"/>
    <property type="match status" value="1"/>
</dbReference>
<dbReference type="GO" id="GO:0006886">
    <property type="term" value="P:intracellular protein transport"/>
    <property type="evidence" value="ECO:0007669"/>
    <property type="project" value="InterPro"/>
</dbReference>
<dbReference type="InterPro" id="IPR013216">
    <property type="entry name" value="Methyltransf_11"/>
</dbReference>
<organism evidence="2 3">
    <name type="scientific">Methanococcus aeolicus (strain ATCC BAA-1280 / DSM 17508 / OCM 812 / Nankai-3)</name>
    <dbReference type="NCBI Taxonomy" id="419665"/>
    <lineage>
        <taxon>Archaea</taxon>
        <taxon>Methanobacteriati</taxon>
        <taxon>Methanobacteriota</taxon>
        <taxon>Methanomada group</taxon>
        <taxon>Methanococci</taxon>
        <taxon>Methanococcales</taxon>
        <taxon>Methanococcaceae</taxon>
        <taxon>Methanococcus</taxon>
    </lineage>
</organism>
<keyword evidence="2" id="KW-0489">Methyltransferase</keyword>
<proteinExistence type="predicted"/>
<evidence type="ECO:0000259" key="1">
    <source>
        <dbReference type="PROSITE" id="PS50166"/>
    </source>
</evidence>
<evidence type="ECO:0000313" key="3">
    <source>
        <dbReference type="Proteomes" id="UP000001106"/>
    </source>
</evidence>
<dbReference type="GO" id="GO:0008757">
    <property type="term" value="F:S-adenosylmethionine-dependent methyltransferase activity"/>
    <property type="evidence" value="ECO:0007669"/>
    <property type="project" value="InterPro"/>
</dbReference>
<dbReference type="GO" id="GO:0031267">
    <property type="term" value="F:small GTPase binding"/>
    <property type="evidence" value="ECO:0007669"/>
    <property type="project" value="InterPro"/>
</dbReference>